<dbReference type="Gene3D" id="3.40.395.10">
    <property type="entry name" value="Adenoviral Proteinase, Chain A"/>
    <property type="match status" value="1"/>
</dbReference>
<reference evidence="6" key="2">
    <citation type="journal article" date="2017" name="J. Anim. Genet.">
        <title>Multiple reference genome sequences of hot pepper reveal the massive evolution of plant disease resistance genes by retroduplication.</title>
        <authorList>
            <person name="Kim S."/>
            <person name="Park J."/>
            <person name="Yeom S.-I."/>
            <person name="Kim Y.-M."/>
            <person name="Seo E."/>
            <person name="Kim K.-T."/>
            <person name="Kim M.-S."/>
            <person name="Lee J.M."/>
            <person name="Cheong K."/>
            <person name="Shin H.-S."/>
            <person name="Kim S.-B."/>
            <person name="Han K."/>
            <person name="Lee J."/>
            <person name="Park M."/>
            <person name="Lee H.-A."/>
            <person name="Lee H.-Y."/>
            <person name="Lee Y."/>
            <person name="Oh S."/>
            <person name="Lee J.H."/>
            <person name="Choi E."/>
            <person name="Choi E."/>
            <person name="Lee S.E."/>
            <person name="Jeon J."/>
            <person name="Kim H."/>
            <person name="Choi G."/>
            <person name="Song H."/>
            <person name="Lee J."/>
            <person name="Lee S.-C."/>
            <person name="Kwon J.-K."/>
            <person name="Lee H.-Y."/>
            <person name="Koo N."/>
            <person name="Hong Y."/>
            <person name="Kim R.W."/>
            <person name="Kang W.-H."/>
            <person name="Huh J.H."/>
            <person name="Kang B.-C."/>
            <person name="Yang T.-J."/>
            <person name="Lee Y.-H."/>
            <person name="Bennetzen J.L."/>
            <person name="Choi D."/>
        </authorList>
    </citation>
    <scope>NUCLEOTIDE SEQUENCE [LARGE SCALE GENOMIC DNA]</scope>
    <source>
        <strain evidence="6">cv. PBC81</strain>
    </source>
</reference>
<evidence type="ECO:0000256" key="1">
    <source>
        <dbReference type="ARBA" id="ARBA00005234"/>
    </source>
</evidence>
<keyword evidence="6" id="KW-1185">Reference proteome</keyword>
<evidence type="ECO:0000256" key="2">
    <source>
        <dbReference type="ARBA" id="ARBA00022670"/>
    </source>
</evidence>
<dbReference type="AlphaFoldDB" id="A0A2G2XEQ8"/>
<evidence type="ECO:0000256" key="3">
    <source>
        <dbReference type="ARBA" id="ARBA00022801"/>
    </source>
</evidence>
<dbReference type="InterPro" id="IPR038765">
    <property type="entry name" value="Papain-like_cys_pep_sf"/>
</dbReference>
<evidence type="ECO:0000313" key="6">
    <source>
        <dbReference type="Proteomes" id="UP000224567"/>
    </source>
</evidence>
<dbReference type="GO" id="GO:0008234">
    <property type="term" value="F:cysteine-type peptidase activity"/>
    <property type="evidence" value="ECO:0007669"/>
    <property type="project" value="InterPro"/>
</dbReference>
<organism evidence="5 6">
    <name type="scientific">Capsicum baccatum</name>
    <name type="common">Peruvian pepper</name>
    <dbReference type="NCBI Taxonomy" id="33114"/>
    <lineage>
        <taxon>Eukaryota</taxon>
        <taxon>Viridiplantae</taxon>
        <taxon>Streptophyta</taxon>
        <taxon>Embryophyta</taxon>
        <taxon>Tracheophyta</taxon>
        <taxon>Spermatophyta</taxon>
        <taxon>Magnoliopsida</taxon>
        <taxon>eudicotyledons</taxon>
        <taxon>Gunneridae</taxon>
        <taxon>Pentapetalae</taxon>
        <taxon>asterids</taxon>
        <taxon>lamiids</taxon>
        <taxon>Solanales</taxon>
        <taxon>Solanaceae</taxon>
        <taxon>Solanoideae</taxon>
        <taxon>Capsiceae</taxon>
        <taxon>Capsicum</taxon>
    </lineage>
</organism>
<gene>
    <name evidence="5" type="ORF">CQW23_04425</name>
</gene>
<feature type="domain" description="Ubiquitin-like protease family profile" evidence="4">
    <location>
        <begin position="74"/>
        <end position="169"/>
    </location>
</feature>
<evidence type="ECO:0000313" key="5">
    <source>
        <dbReference type="EMBL" id="PHT55939.1"/>
    </source>
</evidence>
<dbReference type="PANTHER" id="PTHR31470">
    <property type="entry name" value="CYSTEINE PROTEINASES SUPERFAMILY PROTEIN-RELATED-RELATED"/>
    <property type="match status" value="1"/>
</dbReference>
<comment type="similarity">
    <text evidence="1">Belongs to the peptidase C48 family.</text>
</comment>
<accession>A0A2G2XEQ8</accession>
<dbReference type="PANTHER" id="PTHR31470:SF46">
    <property type="entry name" value="ULP1 PROTEASE FAMILY, C-TERMINAL CATALYTIC DOMAIN CONTAINING PROTEIN"/>
    <property type="match status" value="1"/>
</dbReference>
<comment type="caution">
    <text evidence="5">The sequence shown here is derived from an EMBL/GenBank/DDBJ whole genome shotgun (WGS) entry which is preliminary data.</text>
</comment>
<dbReference type="Proteomes" id="UP000224567">
    <property type="component" value="Unassembled WGS sequence"/>
</dbReference>
<keyword evidence="2" id="KW-0645">Protease</keyword>
<keyword evidence="3" id="KW-0378">Hydrolase</keyword>
<dbReference type="SUPFAM" id="SSF54001">
    <property type="entry name" value="Cysteine proteinases"/>
    <property type="match status" value="1"/>
</dbReference>
<dbReference type="Pfam" id="PF02902">
    <property type="entry name" value="Peptidase_C48"/>
    <property type="match status" value="1"/>
</dbReference>
<name>A0A2G2XEQ8_CAPBA</name>
<protein>
    <recommendedName>
        <fullName evidence="4">Ubiquitin-like protease family profile domain-containing protein</fullName>
    </recommendedName>
</protein>
<proteinExistence type="inferred from homology"/>
<dbReference type="OrthoDB" id="1297091at2759"/>
<sequence>MDTTSEYRYTTVNCVFMNNIHDIYTHYHRSHSEIDISSYVENIRSMKVASVERSICEIMQGLCISTGIPWHLIDEVNVPINCKGSFHWLLAVIVLKERCIHVYDSMKGHRGHADDIKELAEMLSIYLTISNFFEKKDRTDWSLLDAYKEKTDQHEFNVHIVDGIMQQSSGTFDNQDPPRSKRTFILFEDTELIDVEP</sequence>
<dbReference type="EMBL" id="MLFT02000002">
    <property type="protein sequence ID" value="PHT55939.1"/>
    <property type="molecule type" value="Genomic_DNA"/>
</dbReference>
<dbReference type="InterPro" id="IPR003653">
    <property type="entry name" value="Peptidase_C48_C"/>
</dbReference>
<dbReference type="GO" id="GO:0006508">
    <property type="term" value="P:proteolysis"/>
    <property type="evidence" value="ECO:0007669"/>
    <property type="project" value="UniProtKB-KW"/>
</dbReference>
<reference evidence="5 6" key="1">
    <citation type="journal article" date="2017" name="Genome Biol.">
        <title>New reference genome sequences of hot pepper reveal the massive evolution of plant disease-resistance genes by retroduplication.</title>
        <authorList>
            <person name="Kim S."/>
            <person name="Park J."/>
            <person name="Yeom S.I."/>
            <person name="Kim Y.M."/>
            <person name="Seo E."/>
            <person name="Kim K.T."/>
            <person name="Kim M.S."/>
            <person name="Lee J.M."/>
            <person name="Cheong K."/>
            <person name="Shin H.S."/>
            <person name="Kim S.B."/>
            <person name="Han K."/>
            <person name="Lee J."/>
            <person name="Park M."/>
            <person name="Lee H.A."/>
            <person name="Lee H.Y."/>
            <person name="Lee Y."/>
            <person name="Oh S."/>
            <person name="Lee J.H."/>
            <person name="Choi E."/>
            <person name="Choi E."/>
            <person name="Lee S.E."/>
            <person name="Jeon J."/>
            <person name="Kim H."/>
            <person name="Choi G."/>
            <person name="Song H."/>
            <person name="Lee J."/>
            <person name="Lee S.C."/>
            <person name="Kwon J.K."/>
            <person name="Lee H.Y."/>
            <person name="Koo N."/>
            <person name="Hong Y."/>
            <person name="Kim R.W."/>
            <person name="Kang W.H."/>
            <person name="Huh J.H."/>
            <person name="Kang B.C."/>
            <person name="Yang T.J."/>
            <person name="Lee Y.H."/>
            <person name="Bennetzen J.L."/>
            <person name="Choi D."/>
        </authorList>
    </citation>
    <scope>NUCLEOTIDE SEQUENCE [LARGE SCALE GENOMIC DNA]</scope>
    <source>
        <strain evidence="6">cv. PBC81</strain>
    </source>
</reference>
<evidence type="ECO:0000259" key="4">
    <source>
        <dbReference type="Pfam" id="PF02902"/>
    </source>
</evidence>